<keyword evidence="6" id="KW-1185">Reference proteome</keyword>
<accession>A0A1Q9DEK6</accession>
<evidence type="ECO:0000256" key="2">
    <source>
        <dbReference type="SAM" id="MobiDB-lite"/>
    </source>
</evidence>
<evidence type="ECO:0000313" key="5">
    <source>
        <dbReference type="EMBL" id="OLP93565.1"/>
    </source>
</evidence>
<keyword evidence="1" id="KW-0175">Coiled coil</keyword>
<dbReference type="Proteomes" id="UP000186817">
    <property type="component" value="Unassembled WGS sequence"/>
</dbReference>
<organism evidence="5 6">
    <name type="scientific">Symbiodinium microadriaticum</name>
    <name type="common">Dinoflagellate</name>
    <name type="synonym">Zooxanthella microadriatica</name>
    <dbReference type="NCBI Taxonomy" id="2951"/>
    <lineage>
        <taxon>Eukaryota</taxon>
        <taxon>Sar</taxon>
        <taxon>Alveolata</taxon>
        <taxon>Dinophyceae</taxon>
        <taxon>Suessiales</taxon>
        <taxon>Symbiodiniaceae</taxon>
        <taxon>Symbiodinium</taxon>
    </lineage>
</organism>
<feature type="region of interest" description="Disordered" evidence="2">
    <location>
        <begin position="1624"/>
        <end position="1643"/>
    </location>
</feature>
<protein>
    <submittedName>
        <fullName evidence="5">Uncharacterized protein</fullName>
    </submittedName>
</protein>
<keyword evidence="3" id="KW-0472">Membrane</keyword>
<dbReference type="InterPro" id="IPR036691">
    <property type="entry name" value="Endo/exonu/phosph_ase_sf"/>
</dbReference>
<sequence>MQLLLQTQPTWGLHRFMGLSRQLVLQTACLLLLHLPCSTISTFDCTLGESTVFALRDDGTGIYDVAGFLPNSTWQLLFQLDVGAGRVNACEVNPQDSILYCLITYSDGVFVARVAENQTEFVARLPHGTSVRSVAFRSDGTLYVAGNTTISSLEGLAFSSEPNVTDRSWSSNVSHGIPPIEVGGIVVYMEDASTYVASMVPSGFLRWHEGSGFQSFTVSGAPVGTYRLLFASESAMVEVFLDSLNFSTMTVLARGVLALDFQNLLGGISCSSVPPSLPYSCSTVPIAGLLPETALQGCGMDSLNGSACPFNCTNGLSGTGQLTCVNGSWVVDGADPPRCIPPCQNIPGEEDVRTRATLIGYEFGYWASPTVSTTSTTTTLPCDRNQAQTCLEAVISITDIELFCVALPGAITCLRDTSCCLDAEQPIEGSISNCLDAGLQVENACGKQLELDETCDAARATASCLAGVPESMNSNESCLELARAPLCLFSKSCCPLLANIANLDAHVSTCASLGVYLENPCQEEELPIANEGAIFRETCRSPRVPADDSVSEEDYVCKDGSFSLLGASNLTCVDLPCHLSSHPDGAYDCVLDGQPVPLQLVEDGGYLLVPLGAACSLRCDADYQQPVPSVEYRCAYAESAYPDIIYLSELVSSSAVPQMVERSLSGSLQPLVTSQVCMDINCTLPTLDDILQPSILNISCTGISYNSTCAPVCAAGYESDGHELRCAADGQFQGFLRCLPPASEDDEIHNKHSQRHPDPPCYDPDPEASRYVCEASEWRIVNGKSTPCIEKSCPEAPQIWNALPSSLLACTDQKRRQRARARLHQRRRAQRLPRASDLHRLLVHHTQPKLREVWTLGMGGKKWNQWPKQQREIHGYEAHGYDTQGYEHSREQPRWRVWHGAWPKQDKNAPPARYDQYATDDANVDYGSYGPTAEEPASSDALRLMGIQKAVNQARRSDVKIRKLKEEKLRRTKQWDLYAADMRAKYLKQQQMYQQDMQRLDQEEAATILAGKEAAQLVQSIALNGVAPQTAPTGPDAWDALLSESGEAVTRDGFLWQALMAARGTSALPLHATFPVPGGQTGLGPAMPGVATLGPPGAANVGPPPGILAAMGPAMPDNTRLPSNTAPAPSEAPAPVHPTEAERQAMEHAYHQSLKAAQGPYQASPSHATMVPSPVPAPVPTMPSPGHRGSRPPKRVSIKTPTKPELMPHKGIGLEAKLEDKREALRAAQLAQAAPSHPEGGNNLLAGHVTIYDDDEDEEGDEFMEEHAADEVPVPEPQPPEVWPDFRAVPDYMEVFQCFFDVLLGHKVFVIGRLFSLDRRSLFRLQSRASWFSCPLGLVQQPTATLMLGSGVCRIFVPALAQGSSLTEAAAEFVGQDASRITCAMPSLGRLADLRLDGTPCKDVMAVHNALPPDPDTPPGYCIFLDSRQVGRIPTFVWLWRNEVDMGYLARAAGVHRIPVGYHLSLANARPSLRENHIWVSSGDTLVFGFRNEEDSDLSSGAGTDGDDNAPEDSETSTRPPDTEPDDGSPLQHAQQMPSDDPPDRNISPLLLGLDELFSDQNTFVPGSCPVTPMLSNGSCIATDLKASPPTLQQRLERPLGGWRDTPGAEHAPENEEELDTIDAFTGPHIDDDPESSDSEEEAPATAVFLVLSVDCIPEQVEIELAPHMSVQEALDAVNDCRPHHRYLLFPRICPASPQPTRHWGVLIASPAWAEAERIACCDSRSIDGRLFALIVPIAATRGQLCRLAGLPDDGSVNVFPYGAIQPLGADDLADYVVGGTIIFSHRPLLSRVGFRLDQLLAMQYAWDLDPDLPSGPIGYHYCTAFEGGHRRVTHDRLTDHNVCDAIARSEAMSVAQFSIQHATPRITDCAVLGYHCQDVIAVIPHEAWPDGARPTPVLLDCRAIHQGWALYLAEDCRVSHSSLIYDLDTFVPAGWQVQLDPIDIDDGYFTVAPGMVLVVSYVPLSSDEELLPDQPWDGFHGQDSRDDSSSDEEDAASDGAGEPPPGRTPAQTERSRSRSPQAHTERSAKTRPHCQHNVALFFLRIVLGICWLGGHGASLLVICSLWSFAGDPRGVGVLRPLVLVSLLGCGMLPAAGVQVQMQGLFRPHGHCFSDDMSLPTPATDRVYRDLPHGGGAPVEGCLWLHHSAHRPLPTPCRAFLRDAPLDIGETQTLLEESLSKPDSQALFLASTLLEVLFEHFGLAVSPVAPRALAPATSPVRISLQDSLPAPVVAPTVSLCEPEIYDLDALQCLLPGRSDVFLELFGRLPFSSLQPAPQGLEKPWRFSDWLACGCPGRSPGPGHTLVITSDGSYRAQDHAAGWGLSVSILQLGYDSLPGQFVGCLYGPMQPFLTYLGCPGAVDAYSAEVAGLLWSAVVALQLPVVCPVVLRSDNVAALHGVQGLCGMRSSPLCLAARSLHAALAIRLATLVSYAHVRGHTGDFANELSDALAALGALGHSRTSPFAFDVEHFLQNSAAAAQWLPHICLTSLRPNELPALRGQLMSWSVDEGACHHAPGHSMRPFLRAFPAAAATPPGASVEHIGFSLCLVSYNVLSLSDGARDAQQGLHGAVGRPTLLQQSLSEFGAHVIGLQECRTPQGRARIGSYTRFCSGCDAKSCFGVELWVSDTGPCAASSVVVFHTSPTILIAGAKIGELPVRVLVGHAPHRGHTAEFRKAWWDATSGLCHSFAHGCPWLFLLDANCRVGSIVSCAVGGHQADEEDDAGASFHSLILSLQISLPATFYVHMQGPGGTLLQKRNGALERSDFIGVPQDWLSGRCSARVEPGVTSGHACADHFAAMLEVHLTLCQSLPKQARAARIDARAIGDPQNAAAVSEIIRSAPRPAWEIDASEHAAEVVDYLYLGLVARFPLKRKPMRAHFFTETTVALHRAVAALRHAVRARSSALHFTYLRCAWLGDHLRSPLSLPFRATGCGNCARG</sequence>
<dbReference type="InterPro" id="IPR011045">
    <property type="entry name" value="N2O_reductase_N"/>
</dbReference>
<dbReference type="InterPro" id="IPR036397">
    <property type="entry name" value="RNaseH_sf"/>
</dbReference>
<dbReference type="OrthoDB" id="418333at2759"/>
<dbReference type="SUPFAM" id="SSF56219">
    <property type="entry name" value="DNase I-like"/>
    <property type="match status" value="1"/>
</dbReference>
<feature type="compositionally biased region" description="Basic residues" evidence="2">
    <location>
        <begin position="1188"/>
        <end position="1197"/>
    </location>
</feature>
<evidence type="ECO:0000256" key="4">
    <source>
        <dbReference type="SAM" id="SignalP"/>
    </source>
</evidence>
<proteinExistence type="predicted"/>
<feature type="region of interest" description="Disordered" evidence="2">
    <location>
        <begin position="1973"/>
        <end position="2031"/>
    </location>
</feature>
<keyword evidence="3" id="KW-0812">Transmembrane</keyword>
<feature type="compositionally biased region" description="Acidic residues" evidence="2">
    <location>
        <begin position="1632"/>
        <end position="1643"/>
    </location>
</feature>
<gene>
    <name evidence="5" type="ORF">AK812_SmicGene24514</name>
</gene>
<evidence type="ECO:0000256" key="1">
    <source>
        <dbReference type="SAM" id="Coils"/>
    </source>
</evidence>
<feature type="coiled-coil region" evidence="1">
    <location>
        <begin position="947"/>
        <end position="1003"/>
    </location>
</feature>
<keyword evidence="3" id="KW-1133">Transmembrane helix</keyword>
<dbReference type="EMBL" id="LSRX01000576">
    <property type="protein sequence ID" value="OLP93565.1"/>
    <property type="molecule type" value="Genomic_DNA"/>
</dbReference>
<dbReference type="GO" id="GO:0003676">
    <property type="term" value="F:nucleic acid binding"/>
    <property type="evidence" value="ECO:0007669"/>
    <property type="project" value="InterPro"/>
</dbReference>
<feature type="region of interest" description="Disordered" evidence="2">
    <location>
        <begin position="1494"/>
        <end position="1549"/>
    </location>
</feature>
<feature type="chain" id="PRO_5010323289" evidence="4">
    <location>
        <begin position="40"/>
        <end position="2938"/>
    </location>
</feature>
<feature type="region of interest" description="Disordered" evidence="2">
    <location>
        <begin position="1182"/>
        <end position="1208"/>
    </location>
</feature>
<feature type="transmembrane region" description="Helical" evidence="3">
    <location>
        <begin position="2082"/>
        <end position="2102"/>
    </location>
</feature>
<name>A0A1Q9DEK6_SYMMI</name>
<feature type="region of interest" description="Disordered" evidence="2">
    <location>
        <begin position="1118"/>
        <end position="1138"/>
    </location>
</feature>
<feature type="signal peptide" evidence="4">
    <location>
        <begin position="1"/>
        <end position="39"/>
    </location>
</feature>
<evidence type="ECO:0000313" key="6">
    <source>
        <dbReference type="Proteomes" id="UP000186817"/>
    </source>
</evidence>
<feature type="transmembrane region" description="Helical" evidence="3">
    <location>
        <begin position="2042"/>
        <end position="2070"/>
    </location>
</feature>
<comment type="caution">
    <text evidence="5">The sequence shown here is derived from an EMBL/GenBank/DDBJ whole genome shotgun (WGS) entry which is preliminary data.</text>
</comment>
<dbReference type="Gene3D" id="3.60.10.10">
    <property type="entry name" value="Endonuclease/exonuclease/phosphatase"/>
    <property type="match status" value="1"/>
</dbReference>
<dbReference type="InterPro" id="IPR012337">
    <property type="entry name" value="RNaseH-like_sf"/>
</dbReference>
<evidence type="ECO:0000256" key="3">
    <source>
        <dbReference type="SAM" id="Phobius"/>
    </source>
</evidence>
<dbReference type="SUPFAM" id="SSF50974">
    <property type="entry name" value="Nitrous oxide reductase, N-terminal domain"/>
    <property type="match status" value="1"/>
</dbReference>
<dbReference type="Gene3D" id="3.30.420.10">
    <property type="entry name" value="Ribonuclease H-like superfamily/Ribonuclease H"/>
    <property type="match status" value="1"/>
</dbReference>
<reference evidence="5 6" key="1">
    <citation type="submission" date="2016-02" db="EMBL/GenBank/DDBJ databases">
        <title>Genome analysis of coral dinoflagellate symbionts highlights evolutionary adaptations to a symbiotic lifestyle.</title>
        <authorList>
            <person name="Aranda M."/>
            <person name="Li Y."/>
            <person name="Liew Y.J."/>
            <person name="Baumgarten S."/>
            <person name="Simakov O."/>
            <person name="Wilson M."/>
            <person name="Piel J."/>
            <person name="Ashoor H."/>
            <person name="Bougouffa S."/>
            <person name="Bajic V.B."/>
            <person name="Ryu T."/>
            <person name="Ravasi T."/>
            <person name="Bayer T."/>
            <person name="Micklem G."/>
            <person name="Kim H."/>
            <person name="Bhak J."/>
            <person name="Lajeunesse T.C."/>
            <person name="Voolstra C.R."/>
        </authorList>
    </citation>
    <scope>NUCLEOTIDE SEQUENCE [LARGE SCALE GENOMIC DNA]</scope>
    <source>
        <strain evidence="5 6">CCMP2467</strain>
    </source>
</reference>
<keyword evidence="4" id="KW-0732">Signal</keyword>
<feature type="compositionally biased region" description="Acidic residues" evidence="2">
    <location>
        <begin position="1505"/>
        <end position="1515"/>
    </location>
</feature>
<dbReference type="SUPFAM" id="SSF53098">
    <property type="entry name" value="Ribonuclease H-like"/>
    <property type="match status" value="1"/>
</dbReference>